<comment type="caution">
    <text evidence="6">The sequence shown here is derived from an EMBL/GenBank/DDBJ whole genome shotgun (WGS) entry which is preliminary data.</text>
</comment>
<dbReference type="PANTHER" id="PTHR43280">
    <property type="entry name" value="ARAC-FAMILY TRANSCRIPTIONAL REGULATOR"/>
    <property type="match status" value="1"/>
</dbReference>
<feature type="domain" description="HTH araC/xylS-type" evidence="5">
    <location>
        <begin position="262"/>
        <end position="370"/>
    </location>
</feature>
<feature type="transmembrane region" description="Helical" evidence="4">
    <location>
        <begin position="212"/>
        <end position="234"/>
    </location>
</feature>
<evidence type="ECO:0000313" key="6">
    <source>
        <dbReference type="EMBL" id="MFD2186053.1"/>
    </source>
</evidence>
<dbReference type="PROSITE" id="PS01124">
    <property type="entry name" value="HTH_ARAC_FAMILY_2"/>
    <property type="match status" value="1"/>
</dbReference>
<keyword evidence="4" id="KW-0472">Membrane</keyword>
<evidence type="ECO:0000259" key="5">
    <source>
        <dbReference type="PROSITE" id="PS01124"/>
    </source>
</evidence>
<feature type="transmembrane region" description="Helical" evidence="4">
    <location>
        <begin position="178"/>
        <end position="206"/>
    </location>
</feature>
<keyword evidence="3" id="KW-0804">Transcription</keyword>
<keyword evidence="2" id="KW-0238">DNA-binding</keyword>
<dbReference type="EMBL" id="JBHUHY010000003">
    <property type="protein sequence ID" value="MFD2186053.1"/>
    <property type="molecule type" value="Genomic_DNA"/>
</dbReference>
<dbReference type="InterPro" id="IPR009057">
    <property type="entry name" value="Homeodomain-like_sf"/>
</dbReference>
<sequence length="374" mass="44477">MQSFDFIDLILFLGISQGVFLAITIQILKNKNRAANRVLSLILLIASLMLTGRLIYPRHYDSEWFFRIAIFVDTLIFVFGPLLYLYFRRLAFKETPNYRLHFSHFVFAIAMLFYYFWTLSYSHEEFIILGRQGKLNIIFFCIETLGILFNFFYSYRCYQLVQVYRKEERQNLSYSQNLTPFLVSFLVTVTVFVALWLLSYIMVYFLKIYTPIISYNLVWISIPVFIYVVGFYSLKQPDIFRMPLAKKEITKNKERLDRKSIQELNDKLEELMVNEKVYLDHNLTLVNLAKELNTSTNNVSWLLNNIHHNTFYDYVNKYRVQAFVEKIHKGEHHRHTLLALSMDSGFNSKSTFNKAFKMVKNVTPSNYIKQLKVS</sequence>
<organism evidence="6 7">
    <name type="scientific">Aquimarina celericrescens</name>
    <dbReference type="NCBI Taxonomy" id="1964542"/>
    <lineage>
        <taxon>Bacteria</taxon>
        <taxon>Pseudomonadati</taxon>
        <taxon>Bacteroidota</taxon>
        <taxon>Flavobacteriia</taxon>
        <taxon>Flavobacteriales</taxon>
        <taxon>Flavobacteriaceae</taxon>
        <taxon>Aquimarina</taxon>
    </lineage>
</organism>
<reference evidence="7" key="1">
    <citation type="journal article" date="2019" name="Int. J. Syst. Evol. Microbiol.">
        <title>The Global Catalogue of Microorganisms (GCM) 10K type strain sequencing project: providing services to taxonomists for standard genome sequencing and annotation.</title>
        <authorList>
            <consortium name="The Broad Institute Genomics Platform"/>
            <consortium name="The Broad Institute Genome Sequencing Center for Infectious Disease"/>
            <person name="Wu L."/>
            <person name="Ma J."/>
        </authorList>
    </citation>
    <scope>NUCLEOTIDE SEQUENCE [LARGE SCALE GENOMIC DNA]</scope>
    <source>
        <strain evidence="7">DT92</strain>
    </source>
</reference>
<evidence type="ECO:0000256" key="1">
    <source>
        <dbReference type="ARBA" id="ARBA00023015"/>
    </source>
</evidence>
<feature type="transmembrane region" description="Helical" evidence="4">
    <location>
        <begin position="68"/>
        <end position="87"/>
    </location>
</feature>
<feature type="transmembrane region" description="Helical" evidence="4">
    <location>
        <begin position="137"/>
        <end position="158"/>
    </location>
</feature>
<protein>
    <submittedName>
        <fullName evidence="6">Helix-turn-helix domain-containing protein</fullName>
    </submittedName>
</protein>
<gene>
    <name evidence="6" type="ORF">ACFSJT_04565</name>
</gene>
<name>A0ABW5AST0_9FLAO</name>
<feature type="transmembrane region" description="Helical" evidence="4">
    <location>
        <begin position="6"/>
        <end position="26"/>
    </location>
</feature>
<dbReference type="PANTHER" id="PTHR43280:SF29">
    <property type="entry name" value="ARAC-FAMILY TRANSCRIPTIONAL REGULATOR"/>
    <property type="match status" value="1"/>
</dbReference>
<dbReference type="Pfam" id="PF12833">
    <property type="entry name" value="HTH_18"/>
    <property type="match status" value="1"/>
</dbReference>
<keyword evidence="7" id="KW-1185">Reference proteome</keyword>
<dbReference type="SMART" id="SM00342">
    <property type="entry name" value="HTH_ARAC"/>
    <property type="match status" value="1"/>
</dbReference>
<dbReference type="Proteomes" id="UP001597344">
    <property type="component" value="Unassembled WGS sequence"/>
</dbReference>
<keyword evidence="1" id="KW-0805">Transcription regulation</keyword>
<proteinExistence type="predicted"/>
<keyword evidence="4" id="KW-0812">Transmembrane</keyword>
<keyword evidence="4" id="KW-1133">Transmembrane helix</keyword>
<evidence type="ECO:0000256" key="4">
    <source>
        <dbReference type="SAM" id="Phobius"/>
    </source>
</evidence>
<dbReference type="RefSeq" id="WP_378319037.1">
    <property type="nucleotide sequence ID" value="NZ_JBHUHY010000003.1"/>
</dbReference>
<accession>A0ABW5AST0</accession>
<dbReference type="Gene3D" id="1.10.10.60">
    <property type="entry name" value="Homeodomain-like"/>
    <property type="match status" value="2"/>
</dbReference>
<dbReference type="SUPFAM" id="SSF46689">
    <property type="entry name" value="Homeodomain-like"/>
    <property type="match status" value="1"/>
</dbReference>
<evidence type="ECO:0000256" key="2">
    <source>
        <dbReference type="ARBA" id="ARBA00023125"/>
    </source>
</evidence>
<dbReference type="InterPro" id="IPR018060">
    <property type="entry name" value="HTH_AraC"/>
</dbReference>
<evidence type="ECO:0000313" key="7">
    <source>
        <dbReference type="Proteomes" id="UP001597344"/>
    </source>
</evidence>
<feature type="transmembrane region" description="Helical" evidence="4">
    <location>
        <begin position="38"/>
        <end position="56"/>
    </location>
</feature>
<evidence type="ECO:0000256" key="3">
    <source>
        <dbReference type="ARBA" id="ARBA00023163"/>
    </source>
</evidence>
<feature type="transmembrane region" description="Helical" evidence="4">
    <location>
        <begin position="99"/>
        <end position="117"/>
    </location>
</feature>